<dbReference type="EMBL" id="KB446561">
    <property type="protein sequence ID" value="EME80002.1"/>
    <property type="molecule type" value="Genomic_DNA"/>
</dbReference>
<reference evidence="1 2" key="1">
    <citation type="journal article" date="2012" name="PLoS Pathog.">
        <title>Diverse lifestyles and strategies of plant pathogenesis encoded in the genomes of eighteen Dothideomycetes fungi.</title>
        <authorList>
            <person name="Ohm R.A."/>
            <person name="Feau N."/>
            <person name="Henrissat B."/>
            <person name="Schoch C.L."/>
            <person name="Horwitz B.A."/>
            <person name="Barry K.W."/>
            <person name="Condon B.J."/>
            <person name="Copeland A.C."/>
            <person name="Dhillon B."/>
            <person name="Glaser F."/>
            <person name="Hesse C.N."/>
            <person name="Kosti I."/>
            <person name="LaButti K."/>
            <person name="Lindquist E.A."/>
            <person name="Lucas S."/>
            <person name="Salamov A.A."/>
            <person name="Bradshaw R.E."/>
            <person name="Ciuffetti L."/>
            <person name="Hamelin R.C."/>
            <person name="Kema G.H.J."/>
            <person name="Lawrence C."/>
            <person name="Scott J.A."/>
            <person name="Spatafora J.W."/>
            <person name="Turgeon B.G."/>
            <person name="de Wit P.J.G.M."/>
            <person name="Zhong S."/>
            <person name="Goodwin S.B."/>
            <person name="Grigoriev I.V."/>
        </authorList>
    </citation>
    <scope>NUCLEOTIDE SEQUENCE [LARGE SCALE GENOMIC DNA]</scope>
    <source>
        <strain evidence="1 2">CIRAD86</strain>
    </source>
</reference>
<keyword evidence="2" id="KW-1185">Reference proteome</keyword>
<gene>
    <name evidence="1" type="ORF">MYCFIDRAFT_176994</name>
</gene>
<dbReference type="VEuPathDB" id="FungiDB:MYCFIDRAFT_176994"/>
<protein>
    <submittedName>
        <fullName evidence="1">Uncharacterized protein</fullName>
    </submittedName>
</protein>
<sequence length="116" mass="13637">MQGGGIEMREDLRGDGVTGKNVRISNFNHLLAQSVPDWTWTPQSRIQMERIERSKDDSVSLWPCMNMLQETGVMEIEVDGEQVCNSIRRHFRYRHPRKRYKHAYTLLRTFYAIAPP</sequence>
<dbReference type="RefSeq" id="XP_007929080.1">
    <property type="nucleotide sequence ID" value="XM_007930889.1"/>
</dbReference>
<organism evidence="1 2">
    <name type="scientific">Pseudocercospora fijiensis (strain CIRAD86)</name>
    <name type="common">Black leaf streak disease fungus</name>
    <name type="synonym">Mycosphaerella fijiensis</name>
    <dbReference type="NCBI Taxonomy" id="383855"/>
    <lineage>
        <taxon>Eukaryota</taxon>
        <taxon>Fungi</taxon>
        <taxon>Dikarya</taxon>
        <taxon>Ascomycota</taxon>
        <taxon>Pezizomycotina</taxon>
        <taxon>Dothideomycetes</taxon>
        <taxon>Dothideomycetidae</taxon>
        <taxon>Mycosphaerellales</taxon>
        <taxon>Mycosphaerellaceae</taxon>
        <taxon>Pseudocercospora</taxon>
    </lineage>
</organism>
<proteinExistence type="predicted"/>
<dbReference type="HOGENOM" id="CLU_2097892_0_0_1"/>
<dbReference type="AlphaFoldDB" id="M3ARD6"/>
<name>M3ARD6_PSEFD</name>
<accession>M3ARD6</accession>
<evidence type="ECO:0000313" key="1">
    <source>
        <dbReference type="EMBL" id="EME80002.1"/>
    </source>
</evidence>
<dbReference type="GeneID" id="19333666"/>
<dbReference type="KEGG" id="pfj:MYCFIDRAFT_176994"/>
<dbReference type="Proteomes" id="UP000016932">
    <property type="component" value="Unassembled WGS sequence"/>
</dbReference>
<evidence type="ECO:0000313" key="2">
    <source>
        <dbReference type="Proteomes" id="UP000016932"/>
    </source>
</evidence>